<dbReference type="Gramene" id="Zm00001eb046090_T004">
    <property type="protein sequence ID" value="Zm00001eb046090_P004"/>
    <property type="gene ID" value="Zm00001eb046090"/>
</dbReference>
<feature type="compositionally biased region" description="Low complexity" evidence="6">
    <location>
        <begin position="14"/>
        <end position="31"/>
    </location>
</feature>
<keyword evidence="3" id="KW-0832">Ubl conjugation</keyword>
<organism evidence="7 8">
    <name type="scientific">Zea mays</name>
    <name type="common">Maize</name>
    <dbReference type="NCBI Taxonomy" id="4577"/>
    <lineage>
        <taxon>Eukaryota</taxon>
        <taxon>Viridiplantae</taxon>
        <taxon>Streptophyta</taxon>
        <taxon>Embryophyta</taxon>
        <taxon>Tracheophyta</taxon>
        <taxon>Spermatophyta</taxon>
        <taxon>Magnoliopsida</taxon>
        <taxon>Liliopsida</taxon>
        <taxon>Poales</taxon>
        <taxon>Poaceae</taxon>
        <taxon>PACMAD clade</taxon>
        <taxon>Panicoideae</taxon>
        <taxon>Andropogonodae</taxon>
        <taxon>Andropogoneae</taxon>
        <taxon>Tripsacinae</taxon>
        <taxon>Zea</taxon>
    </lineage>
</organism>
<dbReference type="Proteomes" id="UP000007305">
    <property type="component" value="Chromosome 1"/>
</dbReference>
<evidence type="ECO:0000256" key="5">
    <source>
        <dbReference type="ARBA" id="ARBA00093456"/>
    </source>
</evidence>
<dbReference type="EnsemblPlants" id="Zm00001eb046090_T004">
    <property type="protein sequence ID" value="Zm00001eb046090_P004"/>
    <property type="gene ID" value="Zm00001eb046090"/>
</dbReference>
<reference evidence="7" key="3">
    <citation type="submission" date="2021-05" db="UniProtKB">
        <authorList>
            <consortium name="EnsemblPlants"/>
        </authorList>
    </citation>
    <scope>IDENTIFICATION</scope>
    <source>
        <strain evidence="7">cv. B73</strain>
    </source>
</reference>
<evidence type="ECO:0000256" key="2">
    <source>
        <dbReference type="ARBA" id="ARBA00022499"/>
    </source>
</evidence>
<accession>A0A804LYS9</accession>
<reference evidence="8" key="1">
    <citation type="submission" date="2015-12" db="EMBL/GenBank/DDBJ databases">
        <title>Update maize B73 reference genome by single molecule sequencing technologies.</title>
        <authorList>
            <consortium name="Maize Genome Sequencing Project"/>
            <person name="Ware D."/>
        </authorList>
    </citation>
    <scope>NUCLEOTIDE SEQUENCE [LARGE SCALE GENOMIC DNA]</scope>
    <source>
        <strain evidence="8">cv. B73</strain>
    </source>
</reference>
<dbReference type="OrthoDB" id="27031at2759"/>
<dbReference type="GeneID" id="100272265"/>
<dbReference type="GO" id="GO:0006281">
    <property type="term" value="P:DNA repair"/>
    <property type="evidence" value="ECO:0007669"/>
    <property type="project" value="InterPro"/>
</dbReference>
<feature type="region of interest" description="Disordered" evidence="6">
    <location>
        <begin position="1"/>
        <end position="90"/>
    </location>
</feature>
<evidence type="ECO:0000313" key="8">
    <source>
        <dbReference type="Proteomes" id="UP000007305"/>
    </source>
</evidence>
<dbReference type="AlphaFoldDB" id="A0A804LYS9"/>
<evidence type="ECO:0000256" key="6">
    <source>
        <dbReference type="SAM" id="MobiDB-lite"/>
    </source>
</evidence>
<evidence type="ECO:0000256" key="1">
    <source>
        <dbReference type="ARBA" id="ARBA00004123"/>
    </source>
</evidence>
<dbReference type="PANTHER" id="PTHR32086:SF0">
    <property type="entry name" value="FANCONI ANEMIA GROUP D2 PROTEIN"/>
    <property type="match status" value="1"/>
</dbReference>
<evidence type="ECO:0000313" key="7">
    <source>
        <dbReference type="EnsemblPlants" id="Zm00001eb046090_P004"/>
    </source>
</evidence>
<comment type="similarity">
    <text evidence="5">Belongs to the Fanconi anemia protein FANCD2 family.</text>
</comment>
<dbReference type="InterPro" id="IPR029448">
    <property type="entry name" value="FANCD2"/>
</dbReference>
<keyword evidence="4" id="KW-0539">Nucleus</keyword>
<dbReference type="RefSeq" id="XP_020402908.1">
    <property type="nucleotide sequence ID" value="XM_020547319.3"/>
</dbReference>
<evidence type="ECO:0000256" key="4">
    <source>
        <dbReference type="ARBA" id="ARBA00023242"/>
    </source>
</evidence>
<proteinExistence type="inferred from homology"/>
<keyword evidence="8" id="KW-1185">Reference proteome</keyword>
<protein>
    <submittedName>
        <fullName evidence="7">Uncharacterized protein</fullName>
    </submittedName>
</protein>
<gene>
    <name evidence="7" type="primary">LOC100272265</name>
</gene>
<dbReference type="GO" id="GO:0005634">
    <property type="term" value="C:nucleus"/>
    <property type="evidence" value="ECO:0007669"/>
    <property type="project" value="UniProtKB-SubCell"/>
</dbReference>
<keyword evidence="2" id="KW-1017">Isopeptide bond</keyword>
<comment type="subcellular location">
    <subcellularLocation>
        <location evidence="1">Nucleus</location>
    </subcellularLocation>
</comment>
<dbReference type="PANTHER" id="PTHR32086">
    <property type="entry name" value="FANCONI ANEMIA GROUP D2 PROTEIN"/>
    <property type="match status" value="1"/>
</dbReference>
<evidence type="ECO:0000256" key="3">
    <source>
        <dbReference type="ARBA" id="ARBA00022843"/>
    </source>
</evidence>
<sequence length="399" mass="43587">MSPLPPSSDTAVALSPSSMLPSILLPTSTTTPPLPPRRLPRPRHVLPGRNDRSPTVVPASKPKLVGEKSKGGAEACLPSSSGPYGDPAPPGLGNSKVVKVQSEEAWDLFTDRASNEGWARYRRCPRRHRNLLRGHRRARPVQRPVGLGRELESCLDDWSSHSSSAGNPNIPYVVVSKSSIVTAVCKEILGCYRKLLGIPDLLNQPNMSILKQLLQTLQPTENFDDVLSEFQSSLGPCNVDYLYCGECKMLEDIMDSVSSFSYLLSSDVLITIQSIVNSVVVLLDKSGEPNGKNIHMGCSKAIISFLRKRLGYSAHKLLSADFPSEDVGKGWQSKGDLIQKILQIYLRNSDSTSDLLAEIGRELPKVGHLFFSSDALELCICHHSALKRTSGIILNPAEE</sequence>
<name>A0A804LYS9_MAIZE</name>
<dbReference type="InParanoid" id="A0A804LYS9"/>
<reference evidence="7" key="2">
    <citation type="submission" date="2019-07" db="EMBL/GenBank/DDBJ databases">
        <authorList>
            <person name="Seetharam A."/>
            <person name="Woodhouse M."/>
            <person name="Cannon E."/>
        </authorList>
    </citation>
    <scope>NUCLEOTIDE SEQUENCE [LARGE SCALE GENOMIC DNA]</scope>
    <source>
        <strain evidence="7">cv. B73</strain>
    </source>
</reference>